<comment type="caution">
    <text evidence="1">The sequence shown here is derived from an EMBL/GenBank/DDBJ whole genome shotgun (WGS) entry which is preliminary data.</text>
</comment>
<dbReference type="PANTHER" id="PTHR21485:SF6">
    <property type="entry name" value="N-ACYLNEURAMINATE CYTIDYLYLTRANSFERASE-RELATED"/>
    <property type="match status" value="1"/>
</dbReference>
<dbReference type="Proteomes" id="UP001219956">
    <property type="component" value="Unassembled WGS sequence"/>
</dbReference>
<keyword evidence="1" id="KW-0548">Nucleotidyltransferase</keyword>
<dbReference type="EC" id="2.7.7.81" evidence="1"/>
<keyword evidence="1" id="KW-0808">Transferase</keyword>
<sequence length="243" mass="27319">MHQRGDLPVKLAVIPARGGSKRIPRKNIKLFCGKPMIAWSIEAARLSACFDKIIVSTDDAEIAALACQYGAEVPFMRPPELSDDHTGTIPVIAHAIEWMNLNHCPVELACCLYATAPFVRAEDLRRGIDLLQETGADYAFAVTSFPFPIQRAIHITEHQRVEMFSPQYFNTRSQDLVEAFHDAGQFYWGRASAWLAGTPLFSQHATSVPLPRHRVQDIDTLEDWQRAEWLFKAMQSLTGLAEL</sequence>
<dbReference type="InterPro" id="IPR029044">
    <property type="entry name" value="Nucleotide-diphossugar_trans"/>
</dbReference>
<dbReference type="InterPro" id="IPR003329">
    <property type="entry name" value="Cytidylyl_trans"/>
</dbReference>
<dbReference type="InterPro" id="IPR050793">
    <property type="entry name" value="CMP-NeuNAc_synthase"/>
</dbReference>
<dbReference type="SUPFAM" id="SSF53448">
    <property type="entry name" value="Nucleotide-diphospho-sugar transferases"/>
    <property type="match status" value="1"/>
</dbReference>
<dbReference type="Gene3D" id="3.90.550.10">
    <property type="entry name" value="Spore Coat Polysaccharide Biosynthesis Protein SpsA, Chain A"/>
    <property type="match status" value="1"/>
</dbReference>
<dbReference type="NCBIfam" id="TIGR03584">
    <property type="entry name" value="PseF"/>
    <property type="match status" value="1"/>
</dbReference>
<gene>
    <name evidence="1" type="primary">pseF</name>
    <name evidence="1" type="ORF">PQU95_06900</name>
</gene>
<organism evidence="1 2">
    <name type="scientific">Vogesella aquatica</name>
    <dbReference type="NCBI Taxonomy" id="2984206"/>
    <lineage>
        <taxon>Bacteria</taxon>
        <taxon>Pseudomonadati</taxon>
        <taxon>Pseudomonadota</taxon>
        <taxon>Betaproteobacteria</taxon>
        <taxon>Neisseriales</taxon>
        <taxon>Chromobacteriaceae</taxon>
        <taxon>Vogesella</taxon>
    </lineage>
</organism>
<dbReference type="GO" id="GO:0016779">
    <property type="term" value="F:nucleotidyltransferase activity"/>
    <property type="evidence" value="ECO:0007669"/>
    <property type="project" value="UniProtKB-KW"/>
</dbReference>
<accession>A0ABT5IWM3</accession>
<dbReference type="CDD" id="cd02513">
    <property type="entry name" value="CMP-NeuAc_Synthase"/>
    <property type="match status" value="1"/>
</dbReference>
<dbReference type="RefSeq" id="WP_272751300.1">
    <property type="nucleotide sequence ID" value="NZ_JAQQLF010000007.1"/>
</dbReference>
<dbReference type="Pfam" id="PF02348">
    <property type="entry name" value="CTP_transf_3"/>
    <property type="match status" value="1"/>
</dbReference>
<dbReference type="EMBL" id="JAQQLF010000007">
    <property type="protein sequence ID" value="MDC7716940.1"/>
    <property type="molecule type" value="Genomic_DNA"/>
</dbReference>
<protein>
    <submittedName>
        <fullName evidence="1">Pseudaminic acid cytidylyltransferase</fullName>
        <ecNumber evidence="1">2.7.7.81</ecNumber>
    </submittedName>
</protein>
<proteinExistence type="predicted"/>
<keyword evidence="2" id="KW-1185">Reference proteome</keyword>
<name>A0ABT5IWM3_9NEIS</name>
<evidence type="ECO:0000313" key="1">
    <source>
        <dbReference type="EMBL" id="MDC7716940.1"/>
    </source>
</evidence>
<reference evidence="1 2" key="1">
    <citation type="submission" date="2023-01" db="EMBL/GenBank/DDBJ databases">
        <title>Novel species of the genus Vogesella isolated from rivers.</title>
        <authorList>
            <person name="Lu H."/>
        </authorList>
    </citation>
    <scope>NUCLEOTIDE SEQUENCE [LARGE SCALE GENOMIC DNA]</scope>
    <source>
        <strain evidence="1 2">DC21W</strain>
    </source>
</reference>
<dbReference type="InterPro" id="IPR020039">
    <property type="entry name" value="PseF"/>
</dbReference>
<evidence type="ECO:0000313" key="2">
    <source>
        <dbReference type="Proteomes" id="UP001219956"/>
    </source>
</evidence>
<dbReference type="PANTHER" id="PTHR21485">
    <property type="entry name" value="HAD SUPERFAMILY MEMBERS CMAS AND KDSC"/>
    <property type="match status" value="1"/>
</dbReference>